<comment type="caution">
    <text evidence="11">The sequence shown here is derived from an EMBL/GenBank/DDBJ whole genome shotgun (WGS) entry which is preliminary data.</text>
</comment>
<dbReference type="GO" id="GO:0016020">
    <property type="term" value="C:membrane"/>
    <property type="evidence" value="ECO:0007669"/>
    <property type="project" value="UniProtKB-SubCell"/>
</dbReference>
<comment type="similarity">
    <text evidence="10">Belongs to the glycosyltransferase 14 family.</text>
</comment>
<dbReference type="OrthoDB" id="7943907at2"/>
<dbReference type="Proteomes" id="UP000270261">
    <property type="component" value="Unassembled WGS sequence"/>
</dbReference>
<comment type="subcellular location">
    <subcellularLocation>
        <location evidence="1">Membrane</location>
        <topology evidence="1">Single-pass type II membrane protein</topology>
    </subcellularLocation>
</comment>
<keyword evidence="4" id="KW-0808">Transferase</keyword>
<evidence type="ECO:0000256" key="4">
    <source>
        <dbReference type="ARBA" id="ARBA00022679"/>
    </source>
</evidence>
<keyword evidence="8" id="KW-0472">Membrane</keyword>
<keyword evidence="6" id="KW-0735">Signal-anchor</keyword>
<evidence type="ECO:0000256" key="5">
    <source>
        <dbReference type="ARBA" id="ARBA00022692"/>
    </source>
</evidence>
<evidence type="ECO:0000313" key="12">
    <source>
        <dbReference type="Proteomes" id="UP000270261"/>
    </source>
</evidence>
<reference evidence="11 12" key="1">
    <citation type="submission" date="2018-11" db="EMBL/GenBank/DDBJ databases">
        <title>Genome sequencing of Lautropia sp. KCOM 2505 (= ChDC F240).</title>
        <authorList>
            <person name="Kook J.-K."/>
            <person name="Park S.-N."/>
            <person name="Lim Y.K."/>
        </authorList>
    </citation>
    <scope>NUCLEOTIDE SEQUENCE [LARGE SCALE GENOMIC DNA]</scope>
    <source>
        <strain evidence="11 12">KCOM 2505</strain>
    </source>
</reference>
<dbReference type="InterPro" id="IPR003406">
    <property type="entry name" value="Glyco_trans_14"/>
</dbReference>
<evidence type="ECO:0000256" key="8">
    <source>
        <dbReference type="ARBA" id="ARBA00023136"/>
    </source>
</evidence>
<dbReference type="RefSeq" id="WP_125094164.1">
    <property type="nucleotide sequence ID" value="NZ_RRUE01000001.1"/>
</dbReference>
<evidence type="ECO:0000256" key="7">
    <source>
        <dbReference type="ARBA" id="ARBA00022989"/>
    </source>
</evidence>
<dbReference type="PANTHER" id="PTHR19297:SF191">
    <property type="entry name" value="PROTEIN XYLOSYLTRANSFERASE"/>
    <property type="match status" value="1"/>
</dbReference>
<keyword evidence="3" id="KW-0328">Glycosyltransferase</keyword>
<evidence type="ECO:0000256" key="2">
    <source>
        <dbReference type="ARBA" id="ARBA00004922"/>
    </source>
</evidence>
<evidence type="ECO:0000313" key="11">
    <source>
        <dbReference type="EMBL" id="RRN44751.1"/>
    </source>
</evidence>
<organism evidence="11 12">
    <name type="scientific">Lautropia dentalis</name>
    <dbReference type="NCBI Taxonomy" id="2490857"/>
    <lineage>
        <taxon>Bacteria</taxon>
        <taxon>Pseudomonadati</taxon>
        <taxon>Pseudomonadota</taxon>
        <taxon>Betaproteobacteria</taxon>
        <taxon>Burkholderiales</taxon>
        <taxon>Burkholderiaceae</taxon>
        <taxon>Lautropia</taxon>
    </lineage>
</organism>
<evidence type="ECO:0000256" key="6">
    <source>
        <dbReference type="ARBA" id="ARBA00022968"/>
    </source>
</evidence>
<dbReference type="AlphaFoldDB" id="A0A3R8LRR4"/>
<keyword evidence="7" id="KW-1133">Transmembrane helix</keyword>
<sequence length="281" mass="32706">MRLAYLIIAHQLPEQLAQMLYCIQHPDNLYLVIPDSKGLSGNEPALQAVTRRHANVIIAPPRDLRWASWSLMQARLDGIRMLLARPEPWEMLVTLSGQDFPLKSQKEIRAWMTAHRDRNIMNVVDPVATWDDPYARVQRVRVEPPFMKRGVTLPRVRWNRWKTHLGHSRYVGGRPYMALSRAFCQHLIESPQLPLWVKTLRHGYRPEEVLVHSFISNSPFADSMHNHMMHDEDWSGGGSHPRVLTMADQARLLKSEHLFARKFDNRVDDRVLNLLQDRVLG</sequence>
<accession>A0A3R8LRR4</accession>
<keyword evidence="9" id="KW-0325">Glycoprotein</keyword>
<evidence type="ECO:0000256" key="3">
    <source>
        <dbReference type="ARBA" id="ARBA00022676"/>
    </source>
</evidence>
<dbReference type="EMBL" id="RRUE01000001">
    <property type="protein sequence ID" value="RRN44751.1"/>
    <property type="molecule type" value="Genomic_DNA"/>
</dbReference>
<evidence type="ECO:0000256" key="9">
    <source>
        <dbReference type="ARBA" id="ARBA00023180"/>
    </source>
</evidence>
<proteinExistence type="inferred from homology"/>
<evidence type="ECO:0000256" key="1">
    <source>
        <dbReference type="ARBA" id="ARBA00004606"/>
    </source>
</evidence>
<name>A0A3R8LRR4_9BURK</name>
<keyword evidence="5" id="KW-0812">Transmembrane</keyword>
<dbReference type="Pfam" id="PF02485">
    <property type="entry name" value="Branch"/>
    <property type="match status" value="1"/>
</dbReference>
<dbReference type="PANTHER" id="PTHR19297">
    <property type="entry name" value="GLYCOSYLTRANSFERASE 14 FAMILY MEMBER"/>
    <property type="match status" value="1"/>
</dbReference>
<evidence type="ECO:0008006" key="13">
    <source>
        <dbReference type="Google" id="ProtNLM"/>
    </source>
</evidence>
<keyword evidence="12" id="KW-1185">Reference proteome</keyword>
<evidence type="ECO:0000256" key="10">
    <source>
        <dbReference type="ARBA" id="ARBA00038150"/>
    </source>
</evidence>
<protein>
    <recommendedName>
        <fullName evidence="13">Glycosyl transferase</fullName>
    </recommendedName>
</protein>
<dbReference type="GO" id="GO:0008375">
    <property type="term" value="F:acetylglucosaminyltransferase activity"/>
    <property type="evidence" value="ECO:0007669"/>
    <property type="project" value="TreeGrafter"/>
</dbReference>
<gene>
    <name evidence="11" type="ORF">EHV23_00145</name>
</gene>
<comment type="pathway">
    <text evidence="2">Protein modification; protein glycosylation.</text>
</comment>